<dbReference type="AlphaFoldDB" id="A0A515D972"/>
<sequence>MHPSVLAALVKLKACAQSEHPEEQAQAQYPLGTHIFEVKDRGAGRFPFVLVDNTYRIQLSKPGKKLPMAYVQVSAEYLAHRGPVAVESELQALLSELGVLSGPNRVSRIDLAADFSTPVVMDSWHRCAWVTRATEIHSYAKDQKFTGWTIGMGGVMGCRLYDKVQEIVNTGKAWVMNQWIPMGWKPGESVWRLEFEFKRDFLKDRKLTSLESVLANLNGLWSYATTEWLRLTVPNELDGTRSRWPTHALWIALASVDWESTDAVLLDKCSTTRNPTELRLITVVLGSLVSFMAMHRIVDRNEAIDQLLTRLYEHYSTVAIKQGLSFDEYLARRIALKGREFNTAINAPGLVDNLKQDFEDEGADAYRRASKGE</sequence>
<keyword evidence="2" id="KW-1185">Reference proteome</keyword>
<organism evidence="1 2">
    <name type="scientific">Rhodoferax sediminis</name>
    <dbReference type="NCBI Taxonomy" id="2509614"/>
    <lineage>
        <taxon>Bacteria</taxon>
        <taxon>Pseudomonadati</taxon>
        <taxon>Pseudomonadota</taxon>
        <taxon>Betaproteobacteria</taxon>
        <taxon>Burkholderiales</taxon>
        <taxon>Comamonadaceae</taxon>
        <taxon>Rhodoferax</taxon>
    </lineage>
</organism>
<accession>A0A515D972</accession>
<dbReference type="EMBL" id="CP035503">
    <property type="protein sequence ID" value="QDL36962.1"/>
    <property type="molecule type" value="Genomic_DNA"/>
</dbReference>
<dbReference type="Proteomes" id="UP000316798">
    <property type="component" value="Chromosome"/>
</dbReference>
<protein>
    <submittedName>
        <fullName evidence="1">Replication initiation factor</fullName>
    </submittedName>
</protein>
<reference evidence="1 2" key="1">
    <citation type="submission" date="2019-01" db="EMBL/GenBank/DDBJ databases">
        <title>Genomic insights into a novel species Rhodoferax sp.</title>
        <authorList>
            <person name="Jin L."/>
        </authorList>
    </citation>
    <scope>NUCLEOTIDE SEQUENCE [LARGE SCALE GENOMIC DNA]</scope>
    <source>
        <strain evidence="1 2">CHu59-6-5</strain>
    </source>
</reference>
<gene>
    <name evidence="1" type="ORF">EUB48_06430</name>
</gene>
<dbReference type="OrthoDB" id="5396022at2"/>
<keyword evidence="1" id="KW-0648">Protein biosynthesis</keyword>
<evidence type="ECO:0000313" key="2">
    <source>
        <dbReference type="Proteomes" id="UP000316798"/>
    </source>
</evidence>
<name>A0A515D972_9BURK</name>
<dbReference type="KEGG" id="rhf:EUB48_06430"/>
<dbReference type="RefSeq" id="WP_142818117.1">
    <property type="nucleotide sequence ID" value="NZ_CP035503.1"/>
</dbReference>
<proteinExistence type="predicted"/>
<dbReference type="GO" id="GO:0003743">
    <property type="term" value="F:translation initiation factor activity"/>
    <property type="evidence" value="ECO:0007669"/>
    <property type="project" value="UniProtKB-KW"/>
</dbReference>
<keyword evidence="1" id="KW-0396">Initiation factor</keyword>
<evidence type="ECO:0000313" key="1">
    <source>
        <dbReference type="EMBL" id="QDL36962.1"/>
    </source>
</evidence>